<protein>
    <submittedName>
        <fullName evidence="1">Uncharacterized protein</fullName>
    </submittedName>
</protein>
<dbReference type="RefSeq" id="WP_230002567.1">
    <property type="nucleotide sequence ID" value="NZ_CP087134.1"/>
</dbReference>
<reference evidence="1 2" key="1">
    <citation type="submission" date="2023-11" db="EMBL/GenBank/DDBJ databases">
        <title>Unpublished Manusciprt.</title>
        <authorList>
            <person name="Saticioglu I.B."/>
            <person name="Ay H."/>
            <person name="Ajmi N."/>
            <person name="Altun S."/>
            <person name="Duman M."/>
        </authorList>
    </citation>
    <scope>NUCLEOTIDE SEQUENCE [LARGE SCALE GENOMIC DNA]</scope>
    <source>
        <strain evidence="1 2">Fl-318</strain>
    </source>
</reference>
<evidence type="ECO:0000313" key="2">
    <source>
        <dbReference type="Proteomes" id="UP001273350"/>
    </source>
</evidence>
<dbReference type="Proteomes" id="UP001273350">
    <property type="component" value="Unassembled WGS sequence"/>
</dbReference>
<evidence type="ECO:0000313" key="1">
    <source>
        <dbReference type="EMBL" id="MDX6188025.1"/>
    </source>
</evidence>
<sequence>MAKATFIGAASAAVTFGLGSAAGSLFSNFYSQAAFQAAAHGTFQGGMTAISGGKFWSGFAAGALSSIAASAWGGGLTSTSQTNGDITTFYERTVSGLGFGGDVGTIAFGAVSGGAGAYLAGGNFWQGATTGLVVSGLNHTIHGGENKKNSLYSRRYAVDKNGNVISESLNYFSRSKADINLHNRAESEPLRMNELTIYSHGSPRGFANSHNLNASGNLVDILYEDSAMWRNLVNGEIKSLTMVLKSCTTGFLNGNNISQYLTNLHGGLTIYAAAQNWTASGTVEFTRGGKVQNGWYNIFKNGSWTKESVDIK</sequence>
<organism evidence="1 2">
    <name type="scientific">Flavobacterium cupriresistens</name>
    <dbReference type="NCBI Taxonomy" id="2893885"/>
    <lineage>
        <taxon>Bacteria</taxon>
        <taxon>Pseudomonadati</taxon>
        <taxon>Bacteroidota</taxon>
        <taxon>Flavobacteriia</taxon>
        <taxon>Flavobacteriales</taxon>
        <taxon>Flavobacteriaceae</taxon>
        <taxon>Flavobacterium</taxon>
    </lineage>
</organism>
<accession>A0ABU4R995</accession>
<comment type="caution">
    <text evidence="1">The sequence shown here is derived from an EMBL/GenBank/DDBJ whole genome shotgun (WGS) entry which is preliminary data.</text>
</comment>
<proteinExistence type="predicted"/>
<dbReference type="EMBL" id="JAWXVI010000001">
    <property type="protein sequence ID" value="MDX6188025.1"/>
    <property type="molecule type" value="Genomic_DNA"/>
</dbReference>
<gene>
    <name evidence="1" type="ORF">SGQ83_01570</name>
</gene>
<keyword evidence="2" id="KW-1185">Reference proteome</keyword>
<name>A0ABU4R995_9FLAO</name>